<dbReference type="GO" id="GO:0000030">
    <property type="term" value="F:mannosyltransferase activity"/>
    <property type="evidence" value="ECO:0007669"/>
    <property type="project" value="InterPro"/>
</dbReference>
<evidence type="ECO:0000256" key="6">
    <source>
        <dbReference type="ARBA" id="ARBA00022968"/>
    </source>
</evidence>
<gene>
    <name evidence="10" type="ORF">KQ657_000535</name>
</gene>
<evidence type="ECO:0000256" key="2">
    <source>
        <dbReference type="ARBA" id="ARBA00009486"/>
    </source>
</evidence>
<accession>A0A9P8AI42</accession>
<dbReference type="Proteomes" id="UP000790833">
    <property type="component" value="Unassembled WGS sequence"/>
</dbReference>
<sequence length="2055" mass="235378">MANDKWITSHWFQLSVSKVWLESEKLFFVVYQIQYVPDDDDSKMSVSEKQPLISFIYAEFDSLMGATIEDYSYNGVLYPSILPLTTYNEDHTVFPGPLNINVVYSTIEDGTHQPLILFNSLSSSTDNKLYWIQPGSNSNKWEPQRFSLNKDSNYDNWIPLFDRSDPHYVYDTHILFLDGMSVIKCSLENGSCEGDPPLKPNGLQNFVDHTPLLSIKSFLLPSGVDLHGIKDIWLGFSNLLLELCGCGTRMYRPTIVVYVMDDHNSMHMVQLSQMIDFNLSVGNRSSNNDECISVSEISAHSIEIIDNQIMVMVTTSGGLSYEIIVDGLSKELARGLSYLDLEREGSSPDYETVLISSQSYCNRVSNVYGAGDVAALAAADSENDDRQLILYPNYIKNPEDHYRANFGIFDRSKQKIVQLGDNVPRNGDVDKRLHDYLFNPQTVQLYDAFTDLEDKASNEECSRTAKEFHVGFSKPIDMTGKFSDYISKYIHRDITISQSQLDYFFEYKDFMESRMEEMLKDKDSIDQFWTRFGGASVFFEEFGVYLMLSRVIYSPNKERDQPSFSMTFLQVFDKDWNELKNVEMVVPDTEDNDSNSSGFNRFTYPEFARIASYHDSSVDKIKSYGPEDPRLLIRKNHLGHEEPMLIFTQLQRDISEGQHGDTISKEYRSMFYSLPWEVQVGKSLVDPDEVNDKAYYKTVELSIFDQETNKFLEKRPKEKNWTPFFSPTDRRASNGVDKSIYFVYLWEYLQILKCDIPNSSQGETSVSKCIIVFHNKPEKDFVGSFRGGTQLISVNDLITTLPTPYNELPQEYWIGYARSHIAHCGCGEVMYRPQVAIVTRSKDMTKFQVSHVSSFMGFDMDVLPYANKVCERANVFLPNGLSRWHILTSQESENELDDVVTLFYTLADKVQGRFHIRGLLSQLLGLKAFEWNDQLMTPDNRPTDPYLHHVNVSELRASIKCLNVAFLSLSYLKFVADSIILDESHSISYVISTSYQKNPFQLRPVLHKLVSNQNNNKFSSSILPTLLEETRKNINNQEWINSHWFHEQVSRIWLEEENAFFVVHQLVYKAGSSELLDRKLQKPTLSVLYAVFETETMEIKSGFQWKGRRYPEFIPIDIGAAEKVKTDEEKTAADKEKEKDELKEIKTVGPINPKVIPFKTDEGVIQPLIVFTLETKEGSRIHWMTTGETRHWTKPKAFKLSNVENPKYESWAPFADIKGTLDALVDDAVHFVYGAGTNAIIKCQLWNSECAITQQDSSDPNKIIEEFSNGSPLVSIGSQLKLASETIEDVWIGFIGITMNKCGCGQRMDRPAFVVYQKEKGSGPRLVQLSQALDFLLPVSGWDHLAKVKEACLKVSSMKISSISVEKDGNLNVQATTSEAISFDLTIQKLIREISKGLSFDGKYTPPSTSLSLEHSKSYCLAYGKKHSSFISSFIDDKEENQKTTTPSTSEDSDDLAFEYVDTPDDDISTVELLKKGKKLVLYPSYIEKPLDHYLEHFGMLDQNKKEIAQLAKSKVKHPNPFTDFRYKNLELSIYSAFTDLKQSPKREACSKIRQDIPIKVSDGVDMTMQASRYILRYINNDPALDPEQLAYFHEYSDHFKDKIEEMKKNPKIIDKHWMRFAGASVFIEEYGVYLMASRIIYTKNKRDSPLFSLTFIEVYDENWEELNVEMVVPATDDNSIGFRKFNYPGFVRIASYNNANVDTIKNYGPEDPRILLRNNHLGHEEPVIVFNQRQRDMVKNDGDKVNLKEHRSFFMCLPWEVQEGKSEVDPLSFKETRTTYTKTIELKIFDDQAQKFLEKRDAEKNWTPFFSMDDRKLNNGVDTSIYFVYLWENIQILKCEIPTGSGTGSTVCKSVFWNKPTKKESTFLRGGTQLISLSSIVKELPEEFEKVNHEVWLGFGRSHMSHCGCGSAMYRPQLLVLAKDLTDHKYQVTHVSSFASFDLEMIPWADKMCGEGASVFIPNGIAKWHSQVVNDRLDDVLTLFYSMADKTIGRVNIRGVINELHKLGAFRLPAEVDTLDDSGTTDFFKVTSQVKCASHQSWDFCAKFGQLFTS</sequence>
<evidence type="ECO:0000256" key="5">
    <source>
        <dbReference type="ARBA" id="ARBA00022692"/>
    </source>
</evidence>
<organism evidence="10 11">
    <name type="scientific">Scheffersomyces spartinae</name>
    <dbReference type="NCBI Taxonomy" id="45513"/>
    <lineage>
        <taxon>Eukaryota</taxon>
        <taxon>Fungi</taxon>
        <taxon>Dikarya</taxon>
        <taxon>Ascomycota</taxon>
        <taxon>Saccharomycotina</taxon>
        <taxon>Pichiomycetes</taxon>
        <taxon>Debaryomycetaceae</taxon>
        <taxon>Scheffersomyces</taxon>
    </lineage>
</organism>
<evidence type="ECO:0000256" key="4">
    <source>
        <dbReference type="ARBA" id="ARBA00022679"/>
    </source>
</evidence>
<evidence type="ECO:0000313" key="10">
    <source>
        <dbReference type="EMBL" id="KAG7193468.1"/>
    </source>
</evidence>
<dbReference type="GeneID" id="66113909"/>
<keyword evidence="9" id="KW-0961">Cell wall biogenesis/degradation</keyword>
<dbReference type="OrthoDB" id="3631276at2759"/>
<name>A0A9P8AI42_9ASCO</name>
<evidence type="ECO:0000256" key="1">
    <source>
        <dbReference type="ARBA" id="ARBA00004606"/>
    </source>
</evidence>
<dbReference type="GO" id="GO:0071555">
    <property type="term" value="P:cell wall organization"/>
    <property type="evidence" value="ECO:0007669"/>
    <property type="project" value="UniProtKB-KW"/>
</dbReference>
<keyword evidence="7" id="KW-1133">Transmembrane helix</keyword>
<keyword evidence="3" id="KW-0328">Glycosyltransferase</keyword>
<keyword evidence="11" id="KW-1185">Reference proteome</keyword>
<protein>
    <submittedName>
        <fullName evidence="10">Uncharacterized protein</fullName>
    </submittedName>
</protein>
<dbReference type="Pfam" id="PF12141">
    <property type="entry name" value="BMT"/>
    <property type="match status" value="4"/>
</dbReference>
<evidence type="ECO:0000256" key="9">
    <source>
        <dbReference type="ARBA" id="ARBA00023316"/>
    </source>
</evidence>
<comment type="caution">
    <text evidence="10">The sequence shown here is derived from an EMBL/GenBank/DDBJ whole genome shotgun (WGS) entry which is preliminary data.</text>
</comment>
<keyword evidence="6" id="KW-0735">Signal-anchor</keyword>
<keyword evidence="5" id="KW-0812">Transmembrane</keyword>
<comment type="similarity">
    <text evidence="2">Belongs to the BMT family.</text>
</comment>
<dbReference type="InterPro" id="IPR021988">
    <property type="entry name" value="BMT1"/>
</dbReference>
<evidence type="ECO:0000313" key="11">
    <source>
        <dbReference type="Proteomes" id="UP000790833"/>
    </source>
</evidence>
<evidence type="ECO:0000256" key="7">
    <source>
        <dbReference type="ARBA" id="ARBA00022989"/>
    </source>
</evidence>
<dbReference type="GO" id="GO:0016020">
    <property type="term" value="C:membrane"/>
    <property type="evidence" value="ECO:0007669"/>
    <property type="project" value="UniProtKB-SubCell"/>
</dbReference>
<reference evidence="10" key="1">
    <citation type="submission" date="2021-03" db="EMBL/GenBank/DDBJ databases">
        <authorList>
            <person name="Palmer J.M."/>
        </authorList>
    </citation>
    <scope>NUCLEOTIDE SEQUENCE</scope>
    <source>
        <strain evidence="10">ARV_011</strain>
    </source>
</reference>
<keyword evidence="8" id="KW-0472">Membrane</keyword>
<dbReference type="RefSeq" id="XP_043049016.1">
    <property type="nucleotide sequence ID" value="XM_043191373.1"/>
</dbReference>
<proteinExistence type="inferred from homology"/>
<dbReference type="EMBL" id="JAHMUF010000011">
    <property type="protein sequence ID" value="KAG7193468.1"/>
    <property type="molecule type" value="Genomic_DNA"/>
</dbReference>
<evidence type="ECO:0000256" key="8">
    <source>
        <dbReference type="ARBA" id="ARBA00023136"/>
    </source>
</evidence>
<evidence type="ECO:0000256" key="3">
    <source>
        <dbReference type="ARBA" id="ARBA00022676"/>
    </source>
</evidence>
<comment type="subcellular location">
    <subcellularLocation>
        <location evidence="1">Membrane</location>
        <topology evidence="1">Single-pass type II membrane protein</topology>
    </subcellularLocation>
</comment>
<keyword evidence="4" id="KW-0808">Transferase</keyword>